<evidence type="ECO:0000313" key="3">
    <source>
        <dbReference type="Proteomes" id="UP000231456"/>
    </source>
</evidence>
<reference evidence="3" key="1">
    <citation type="submission" date="2017-09" db="EMBL/GenBank/DDBJ databases">
        <title>Depth-based differentiation of microbial function through sediment-hosted aquifers and enrichment of novel symbionts in the deep terrestrial subsurface.</title>
        <authorList>
            <person name="Probst A.J."/>
            <person name="Ladd B."/>
            <person name="Jarett J.K."/>
            <person name="Geller-Mcgrath D.E."/>
            <person name="Sieber C.M.K."/>
            <person name="Emerson J.B."/>
            <person name="Anantharaman K."/>
            <person name="Thomas B.C."/>
            <person name="Malmstrom R."/>
            <person name="Stieglmeier M."/>
            <person name="Klingl A."/>
            <person name="Woyke T."/>
            <person name="Ryan C.M."/>
            <person name="Banfield J.F."/>
        </authorList>
    </citation>
    <scope>NUCLEOTIDE SEQUENCE [LARGE SCALE GENOMIC DNA]</scope>
</reference>
<evidence type="ECO:0000313" key="2">
    <source>
        <dbReference type="EMBL" id="PJC52927.1"/>
    </source>
</evidence>
<feature type="compositionally biased region" description="Basic and acidic residues" evidence="1">
    <location>
        <begin position="68"/>
        <end position="89"/>
    </location>
</feature>
<sequence>MIQLGLRHVALGRLDLGRVRVDAWRQGVDAARLAHICAHDERGALRELSEVRALIATVARDDGEDDSEKNRNKNLGREAHESLLETKVS</sequence>
<gene>
    <name evidence="2" type="ORF">CO030_00320</name>
</gene>
<name>A0A2M8FB26_9BACT</name>
<protein>
    <submittedName>
        <fullName evidence="2">Uncharacterized protein</fullName>
    </submittedName>
</protein>
<dbReference type="AlphaFoldDB" id="A0A2M8FB26"/>
<dbReference type="Proteomes" id="UP000231456">
    <property type="component" value="Unassembled WGS sequence"/>
</dbReference>
<dbReference type="EMBL" id="PFRH01000011">
    <property type="protein sequence ID" value="PJC52927.1"/>
    <property type="molecule type" value="Genomic_DNA"/>
</dbReference>
<comment type="caution">
    <text evidence="2">The sequence shown here is derived from an EMBL/GenBank/DDBJ whole genome shotgun (WGS) entry which is preliminary data.</text>
</comment>
<proteinExistence type="predicted"/>
<feature type="region of interest" description="Disordered" evidence="1">
    <location>
        <begin position="60"/>
        <end position="89"/>
    </location>
</feature>
<organism evidence="2 3">
    <name type="scientific">Candidatus Magasanikbacteria bacterium CG_4_9_14_0_2_um_filter_42_11</name>
    <dbReference type="NCBI Taxonomy" id="1974643"/>
    <lineage>
        <taxon>Bacteria</taxon>
        <taxon>Candidatus Magasanikiibacteriota</taxon>
    </lineage>
</organism>
<accession>A0A2M8FB26</accession>
<evidence type="ECO:0000256" key="1">
    <source>
        <dbReference type="SAM" id="MobiDB-lite"/>
    </source>
</evidence>